<evidence type="ECO:0000256" key="1">
    <source>
        <dbReference type="ARBA" id="ARBA00005234"/>
    </source>
</evidence>
<dbReference type="EMBL" id="HG937692">
    <property type="protein sequence ID" value="CDP36591.1"/>
    <property type="molecule type" value="Genomic_DNA"/>
</dbReference>
<dbReference type="InterPro" id="IPR003653">
    <property type="entry name" value="Peptidase_C48_C"/>
</dbReference>
<reference evidence="8" key="2">
    <citation type="submission" date="2014-06" db="EMBL/GenBank/DDBJ databases">
        <title>The complete genome of Blastobotrys (Arxula) adeninivorans LS3 - a yeast of biotechnological interest.</title>
        <authorList>
            <person name="Kunze G."/>
            <person name="Gaillardin C."/>
            <person name="Czernicka M."/>
            <person name="Durrens P."/>
            <person name="Martin T."/>
            <person name="Boer E."/>
            <person name="Gabaldon T."/>
            <person name="Cruz J."/>
            <person name="Talla E."/>
            <person name="Marck C."/>
            <person name="Goffeau A."/>
            <person name="Barbe V."/>
            <person name="Baret P."/>
            <person name="Baronian K."/>
            <person name="Beier S."/>
            <person name="Bleykasten C."/>
            <person name="Bode R."/>
            <person name="Casaregola S."/>
            <person name="Despons L."/>
            <person name="Fairhead C."/>
            <person name="Giersberg M."/>
            <person name="Gierski P."/>
            <person name="Hahnel U."/>
            <person name="Hartmann A."/>
            <person name="Jankowska D."/>
            <person name="Jubin C."/>
            <person name="Jung P."/>
            <person name="Lafontaine I."/>
            <person name="Leh-Louis V."/>
            <person name="Lemaire M."/>
            <person name="Marcet-Houben M."/>
            <person name="Mascher M."/>
            <person name="Morel G."/>
            <person name="Richard G.-F."/>
            <person name="Riechen J."/>
            <person name="Sacerdot C."/>
            <person name="Sarkar A."/>
            <person name="Savel G."/>
            <person name="Schacherer J."/>
            <person name="Sherman D."/>
            <person name="Straub M.-L."/>
            <person name="Stein N."/>
            <person name="Thierry A."/>
            <person name="Trautwein-Schult A."/>
            <person name="Westhof E."/>
            <person name="Worch S."/>
            <person name="Dujon B."/>
            <person name="Souciet J.-L."/>
            <person name="Wincker P."/>
            <person name="Scholz U."/>
            <person name="Neuveglise N."/>
        </authorList>
    </citation>
    <scope>NUCLEOTIDE SEQUENCE</scope>
    <source>
        <strain evidence="8">LS3</strain>
    </source>
</reference>
<evidence type="ECO:0000256" key="3">
    <source>
        <dbReference type="ARBA" id="ARBA00022670"/>
    </source>
</evidence>
<dbReference type="GO" id="GO:0016926">
    <property type="term" value="P:protein desumoylation"/>
    <property type="evidence" value="ECO:0007669"/>
    <property type="project" value="TreeGrafter"/>
</dbReference>
<feature type="compositionally biased region" description="Polar residues" evidence="6">
    <location>
        <begin position="291"/>
        <end position="308"/>
    </location>
</feature>
<evidence type="ECO:0000313" key="8">
    <source>
        <dbReference type="EMBL" id="CDP36591.1"/>
    </source>
</evidence>
<feature type="compositionally biased region" description="Basic and acidic residues" evidence="6">
    <location>
        <begin position="396"/>
        <end position="406"/>
    </location>
</feature>
<evidence type="ECO:0000256" key="6">
    <source>
        <dbReference type="SAM" id="MobiDB-lite"/>
    </source>
</evidence>
<organism evidence="8">
    <name type="scientific">Blastobotrys adeninivorans</name>
    <name type="common">Yeast</name>
    <name type="synonym">Arxula adeninivorans</name>
    <dbReference type="NCBI Taxonomy" id="409370"/>
    <lineage>
        <taxon>Eukaryota</taxon>
        <taxon>Fungi</taxon>
        <taxon>Dikarya</taxon>
        <taxon>Ascomycota</taxon>
        <taxon>Saccharomycotina</taxon>
        <taxon>Dipodascomycetes</taxon>
        <taxon>Dipodascales</taxon>
        <taxon>Trichomonascaceae</taxon>
        <taxon>Blastobotrys</taxon>
    </lineage>
</organism>
<feature type="region of interest" description="Disordered" evidence="6">
    <location>
        <begin position="748"/>
        <end position="788"/>
    </location>
</feature>
<feature type="compositionally biased region" description="Polar residues" evidence="6">
    <location>
        <begin position="50"/>
        <end position="69"/>
    </location>
</feature>
<proteinExistence type="inferred from homology"/>
<feature type="region of interest" description="Disordered" evidence="6">
    <location>
        <begin position="286"/>
        <end position="406"/>
    </location>
</feature>
<keyword evidence="2" id="KW-0597">Phosphoprotein</keyword>
<dbReference type="Pfam" id="PF02902">
    <property type="entry name" value="Peptidase_C48"/>
    <property type="match status" value="1"/>
</dbReference>
<dbReference type="InterPro" id="IPR051947">
    <property type="entry name" value="Sentrin-specific_protease"/>
</dbReference>
<accession>A0A060TBL2</accession>
<gene>
    <name evidence="8" type="ORF">GNLVRS02_ARAD1B16566g</name>
</gene>
<keyword evidence="5" id="KW-0378">Hydrolase</keyword>
<dbReference type="GO" id="GO:0005737">
    <property type="term" value="C:cytoplasm"/>
    <property type="evidence" value="ECO:0007669"/>
    <property type="project" value="TreeGrafter"/>
</dbReference>
<dbReference type="GO" id="GO:0006508">
    <property type="term" value="P:proteolysis"/>
    <property type="evidence" value="ECO:0007669"/>
    <property type="project" value="UniProtKB-KW"/>
</dbReference>
<feature type="region of interest" description="Disordered" evidence="6">
    <location>
        <begin position="50"/>
        <end position="77"/>
    </location>
</feature>
<dbReference type="AlphaFoldDB" id="A0A060TBL2"/>
<evidence type="ECO:0000256" key="2">
    <source>
        <dbReference type="ARBA" id="ARBA00022553"/>
    </source>
</evidence>
<evidence type="ECO:0000256" key="4">
    <source>
        <dbReference type="ARBA" id="ARBA00022786"/>
    </source>
</evidence>
<dbReference type="PROSITE" id="PS50600">
    <property type="entry name" value="ULP_PROTEASE"/>
    <property type="match status" value="1"/>
</dbReference>
<evidence type="ECO:0000259" key="7">
    <source>
        <dbReference type="PROSITE" id="PS50600"/>
    </source>
</evidence>
<dbReference type="Gene3D" id="3.40.395.10">
    <property type="entry name" value="Adenoviral Proteinase, Chain A"/>
    <property type="match status" value="1"/>
</dbReference>
<reference evidence="8" key="1">
    <citation type="submission" date="2014-02" db="EMBL/GenBank/DDBJ databases">
        <authorList>
            <person name="Genoscope - CEA"/>
        </authorList>
    </citation>
    <scope>NUCLEOTIDE SEQUENCE</scope>
    <source>
        <strain evidence="8">LS3</strain>
    </source>
</reference>
<feature type="compositionally biased region" description="Low complexity" evidence="6">
    <location>
        <begin position="349"/>
        <end position="360"/>
    </location>
</feature>
<feature type="compositionally biased region" description="Polar residues" evidence="6">
    <location>
        <begin position="376"/>
        <end position="395"/>
    </location>
</feature>
<dbReference type="GO" id="GO:0005634">
    <property type="term" value="C:nucleus"/>
    <property type="evidence" value="ECO:0007669"/>
    <property type="project" value="TreeGrafter"/>
</dbReference>
<dbReference type="SUPFAM" id="SSF54001">
    <property type="entry name" value="Cysteine proteinases"/>
    <property type="match status" value="1"/>
</dbReference>
<feature type="compositionally biased region" description="Low complexity" evidence="6">
    <location>
        <begin position="762"/>
        <end position="776"/>
    </location>
</feature>
<comment type="similarity">
    <text evidence="1">Belongs to the peptidase C48 family.</text>
</comment>
<dbReference type="PANTHER" id="PTHR46896">
    <property type="entry name" value="SENTRIN-SPECIFIC PROTEASE"/>
    <property type="match status" value="1"/>
</dbReference>
<name>A0A060TBL2_BLAAD</name>
<feature type="region of interest" description="Disordered" evidence="6">
    <location>
        <begin position="1"/>
        <end position="36"/>
    </location>
</feature>
<dbReference type="PANTHER" id="PTHR46896:SF3">
    <property type="entry name" value="FI06413P-RELATED"/>
    <property type="match status" value="1"/>
</dbReference>
<keyword evidence="4" id="KW-0833">Ubl conjugation pathway</keyword>
<protein>
    <submittedName>
        <fullName evidence="8">ARAD1B16566p</fullName>
    </submittedName>
</protein>
<feature type="domain" description="Ubiquitin-like protease family profile" evidence="7">
    <location>
        <begin position="420"/>
        <end position="675"/>
    </location>
</feature>
<feature type="compositionally biased region" description="Basic and acidic residues" evidence="6">
    <location>
        <begin position="318"/>
        <end position="331"/>
    </location>
</feature>
<keyword evidence="3" id="KW-0645">Protease</keyword>
<dbReference type="GO" id="GO:0070139">
    <property type="term" value="F:SUMO-specific endopeptidase activity"/>
    <property type="evidence" value="ECO:0007669"/>
    <property type="project" value="TreeGrafter"/>
</dbReference>
<sequence length="797" mass="89511">MSGQSLGDRSGPRTVKEPSQYTSLRRGSPNVPKAYGTKLHRRPAILNSYHPQDNFARTTFPQPSVQFGRTDNGVDETVPLKRKPDFDMLTIRNRKLQQINNHLRDPGYNDSSVVRPRRTIIEADMPTVGTGIKGAGAWDAPVVNFSVSRIQIGDNAHKEPGMELEIYHPNKNPSIPRQWKLNSCDSAKAVFGEKDVEAVRYAPRSGDLFVLLSRTDRASRTLAVNGKRISNLNKVVYTLQDASHSSIENLFQDLKKHDQGIETGMINVDQANSLRTGPGILIKTLGKKPESQTLSPSPTASAKITPQPISEDAFFGSKDPKGTIEPKKSEEPNSDESVIMSETPERLKSLSSTTRRASLSEWSARPPKEKEVVRVTRSQTGTLANTDQGSQANTKPNDDDTPKEVLPEPFEFKFKDSKPVTVTPADFERLEEGEFMNDTMVNFYLKYLHDKLSDTQPEIAQSTFIFNTFFYEKLTQTGGGYESVKKWTSKIDLFQMRHVIVPIHSKMHWYVAIIYNLPSILRIAQKERTEQVEQAEQQEDVQEVQKGASEPATPNEDDKNDDDDDVALIKQPKPTDVQVRILRSGKTEVLQPKSPRKRRIHDVEEQPCIFILDSLRASGASNSIRILKDYIVSEAWDKKQLKIDRDLIAGSSPRTPQQPNYCDCGVYVIHYIERFLRQPKLFAGLMVDRTGQAKKELENGWGIEKLNRKREVLRNTLLRLRKRQLALNESSKQNGTVPATLATKYDSTNSINSVDGVNGEVPSGTTSTSSIPGPDDQSQDDDDDDEDVVVIDYVSHK</sequence>
<evidence type="ECO:0000256" key="5">
    <source>
        <dbReference type="ARBA" id="ARBA00022801"/>
    </source>
</evidence>
<feature type="compositionally biased region" description="Acidic residues" evidence="6">
    <location>
        <begin position="777"/>
        <end position="788"/>
    </location>
</feature>
<feature type="region of interest" description="Disordered" evidence="6">
    <location>
        <begin position="531"/>
        <end position="566"/>
    </location>
</feature>
<dbReference type="InterPro" id="IPR038765">
    <property type="entry name" value="Papain-like_cys_pep_sf"/>
</dbReference>